<evidence type="ECO:0000256" key="7">
    <source>
        <dbReference type="ARBA" id="ARBA00022840"/>
    </source>
</evidence>
<feature type="active site" description="Acyl-ester intermediate" evidence="10">
    <location>
        <position position="178"/>
    </location>
</feature>
<evidence type="ECO:0000256" key="10">
    <source>
        <dbReference type="HAMAP-Rule" id="MF_00120"/>
    </source>
</evidence>
<evidence type="ECO:0000256" key="1">
    <source>
        <dbReference type="ARBA" id="ARBA00008069"/>
    </source>
</evidence>
<dbReference type="GO" id="GO:0016740">
    <property type="term" value="F:transferase activity"/>
    <property type="evidence" value="ECO:0007669"/>
    <property type="project" value="UniProtKB-KW"/>
</dbReference>
<organism evidence="12 13">
    <name type="scientific">Aquirhabdus parva</name>
    <dbReference type="NCBI Taxonomy" id="2283318"/>
    <lineage>
        <taxon>Bacteria</taxon>
        <taxon>Pseudomonadati</taxon>
        <taxon>Pseudomonadota</taxon>
        <taxon>Gammaproteobacteria</taxon>
        <taxon>Moraxellales</taxon>
        <taxon>Moraxellaceae</taxon>
        <taxon>Aquirhabdus</taxon>
    </lineage>
</organism>
<evidence type="ECO:0000256" key="6">
    <source>
        <dbReference type="ARBA" id="ARBA00022741"/>
    </source>
</evidence>
<evidence type="ECO:0000256" key="8">
    <source>
        <dbReference type="ARBA" id="ARBA00022917"/>
    </source>
</evidence>
<comment type="function">
    <text evidence="10">Allows the formation of correctly charged Gln-tRNA(Gln) through the transamidation of misacylated Glu-tRNA(Gln) in organisms which lack glutaminyl-tRNA synthetase. The reaction takes place in the presence of glutamine and ATP through an activated gamma-phospho-Glu-tRNA(Gln).</text>
</comment>
<evidence type="ECO:0000256" key="2">
    <source>
        <dbReference type="ARBA" id="ARBA00011123"/>
    </source>
</evidence>
<keyword evidence="6 10" id="KW-0547">Nucleotide-binding</keyword>
<dbReference type="PROSITE" id="PS00571">
    <property type="entry name" value="AMIDASES"/>
    <property type="match status" value="1"/>
</dbReference>
<feature type="active site" description="Charge relay system" evidence="10">
    <location>
        <position position="154"/>
    </location>
</feature>
<sequence length="507" mass="54209">MTELHRLDIRELAQGLASKQFSSLELTQHFLARIDRLDAKLNSFITVTHESALANARSADALRAQGNAGVLTGIPIAHKDIFCTEGVKTSAGSKMLDNFISPYNATVVAQANAAGLVMLGKTNMDEFAMGSSNESSFYGATHNPWALNRVPGGSSGGSAAAVAADLAPFATATDTGGSIRQPAAFCGLTGLKPTYGRVSRFGMIAYASSLDQGGPIARSAEDCAYLLQVMAGHDAKDSTSVDHPTEDYVAGITTTTNPDKPLQGLRIGLPHQYIKDGLDADVKARVLDALKVLEDLGATLVEINLTTSDAAIPAYYLIAPSEASSNLSRYDGVRFGHRCENPKDLMDLYTRSRTEGFGDEVQRRILIGTYALSEGYYDAYYLKAQKVRRLIQNDFLKAFEQCDVIAGPTAPTAAYAIGAKQDPVAMYLGDIYTIAVNLAGLPAISAPVGFDTSYSGHDNCAPLPVGLQLIGPYWSESKLLSIIHQYQQRTDWHKQRAPIASDAGAAL</sequence>
<feature type="domain" description="Amidase" evidence="11">
    <location>
        <begin position="25"/>
        <end position="480"/>
    </location>
</feature>
<dbReference type="Gene3D" id="3.90.1300.10">
    <property type="entry name" value="Amidase signature (AS) domain"/>
    <property type="match status" value="1"/>
</dbReference>
<reference evidence="12 13" key="1">
    <citation type="submission" date="2018-07" db="EMBL/GenBank/DDBJ databases">
        <title>Genome sequencing of Moraxellaceae gen. HYN0046.</title>
        <authorList>
            <person name="Kim M."/>
            <person name="Yi H."/>
        </authorList>
    </citation>
    <scope>NUCLEOTIDE SEQUENCE [LARGE SCALE GENOMIC DNA]</scope>
    <source>
        <strain evidence="12 13">HYN0046</strain>
    </source>
</reference>
<dbReference type="EMBL" id="CP031222">
    <property type="protein sequence ID" value="AXI03093.1"/>
    <property type="molecule type" value="Genomic_DNA"/>
</dbReference>
<dbReference type="NCBIfam" id="TIGR00132">
    <property type="entry name" value="gatA"/>
    <property type="match status" value="1"/>
</dbReference>
<dbReference type="InterPro" id="IPR000120">
    <property type="entry name" value="Amidase"/>
</dbReference>
<comment type="subunit">
    <text evidence="2 10">Heterotrimer of A, B and C subunits.</text>
</comment>
<dbReference type="GO" id="GO:0006412">
    <property type="term" value="P:translation"/>
    <property type="evidence" value="ECO:0007669"/>
    <property type="project" value="UniProtKB-UniRule"/>
</dbReference>
<dbReference type="GO" id="GO:0050567">
    <property type="term" value="F:glutaminyl-tRNA synthase (glutamine-hydrolyzing) activity"/>
    <property type="evidence" value="ECO:0007669"/>
    <property type="project" value="UniProtKB-UniRule"/>
</dbReference>
<evidence type="ECO:0000256" key="3">
    <source>
        <dbReference type="ARBA" id="ARBA00012739"/>
    </source>
</evidence>
<proteinExistence type="inferred from homology"/>
<dbReference type="InterPro" id="IPR036928">
    <property type="entry name" value="AS_sf"/>
</dbReference>
<keyword evidence="7 10" id="KW-0067">ATP-binding</keyword>
<dbReference type="KEGG" id="mbah:HYN46_09715"/>
<keyword evidence="12" id="KW-0808">Transferase</keyword>
<evidence type="ECO:0000313" key="13">
    <source>
        <dbReference type="Proteomes" id="UP000253940"/>
    </source>
</evidence>
<keyword evidence="13" id="KW-1185">Reference proteome</keyword>
<dbReference type="PANTHER" id="PTHR11895:SF151">
    <property type="entry name" value="GLUTAMYL-TRNA(GLN) AMIDOTRANSFERASE SUBUNIT A"/>
    <property type="match status" value="1"/>
</dbReference>
<gene>
    <name evidence="10" type="primary">gatA</name>
    <name evidence="12" type="ORF">HYN46_09715</name>
</gene>
<dbReference type="InterPro" id="IPR023631">
    <property type="entry name" value="Amidase_dom"/>
</dbReference>
<dbReference type="GO" id="GO:0030956">
    <property type="term" value="C:glutamyl-tRNA(Gln) amidotransferase complex"/>
    <property type="evidence" value="ECO:0007669"/>
    <property type="project" value="InterPro"/>
</dbReference>
<dbReference type="Pfam" id="PF01425">
    <property type="entry name" value="Amidase"/>
    <property type="match status" value="1"/>
</dbReference>
<dbReference type="SUPFAM" id="SSF75304">
    <property type="entry name" value="Amidase signature (AS) enzymes"/>
    <property type="match status" value="1"/>
</dbReference>
<dbReference type="InterPro" id="IPR020556">
    <property type="entry name" value="Amidase_CS"/>
</dbReference>
<name>A0A345P734_9GAMM</name>
<comment type="similarity">
    <text evidence="1 10">Belongs to the amidase family. GatA subfamily.</text>
</comment>
<dbReference type="AlphaFoldDB" id="A0A345P734"/>
<keyword evidence="8 10" id="KW-0648">Protein biosynthesis</keyword>
<keyword evidence="5 10" id="KW-0436">Ligase</keyword>
<accession>A0A345P734</accession>
<dbReference type="Proteomes" id="UP000253940">
    <property type="component" value="Chromosome"/>
</dbReference>
<evidence type="ECO:0000259" key="11">
    <source>
        <dbReference type="Pfam" id="PF01425"/>
    </source>
</evidence>
<feature type="active site" description="Charge relay system" evidence="10">
    <location>
        <position position="79"/>
    </location>
</feature>
<protein>
    <recommendedName>
        <fullName evidence="4 10">Glutamyl-tRNA(Gln) amidotransferase subunit A</fullName>
        <shortName evidence="10">Glu-ADT subunit A</shortName>
        <ecNumber evidence="3 10">6.3.5.7</ecNumber>
    </recommendedName>
</protein>
<dbReference type="RefSeq" id="WP_114899203.1">
    <property type="nucleotide sequence ID" value="NZ_CP031222.1"/>
</dbReference>
<dbReference type="PANTHER" id="PTHR11895">
    <property type="entry name" value="TRANSAMIDASE"/>
    <property type="match status" value="1"/>
</dbReference>
<evidence type="ECO:0000313" key="12">
    <source>
        <dbReference type="EMBL" id="AXI03093.1"/>
    </source>
</evidence>
<dbReference type="OrthoDB" id="9811471at2"/>
<evidence type="ECO:0000256" key="4">
    <source>
        <dbReference type="ARBA" id="ARBA00014428"/>
    </source>
</evidence>
<dbReference type="InterPro" id="IPR004412">
    <property type="entry name" value="GatA"/>
</dbReference>
<dbReference type="EC" id="6.3.5.7" evidence="3 10"/>
<comment type="catalytic activity">
    <reaction evidence="9 10">
        <text>L-glutamyl-tRNA(Gln) + L-glutamine + ATP + H2O = L-glutaminyl-tRNA(Gln) + L-glutamate + ADP + phosphate + H(+)</text>
        <dbReference type="Rhea" id="RHEA:17521"/>
        <dbReference type="Rhea" id="RHEA-COMP:9681"/>
        <dbReference type="Rhea" id="RHEA-COMP:9684"/>
        <dbReference type="ChEBI" id="CHEBI:15377"/>
        <dbReference type="ChEBI" id="CHEBI:15378"/>
        <dbReference type="ChEBI" id="CHEBI:29985"/>
        <dbReference type="ChEBI" id="CHEBI:30616"/>
        <dbReference type="ChEBI" id="CHEBI:43474"/>
        <dbReference type="ChEBI" id="CHEBI:58359"/>
        <dbReference type="ChEBI" id="CHEBI:78520"/>
        <dbReference type="ChEBI" id="CHEBI:78521"/>
        <dbReference type="ChEBI" id="CHEBI:456216"/>
        <dbReference type="EC" id="6.3.5.7"/>
    </reaction>
</comment>
<evidence type="ECO:0000256" key="5">
    <source>
        <dbReference type="ARBA" id="ARBA00022598"/>
    </source>
</evidence>
<evidence type="ECO:0000256" key="9">
    <source>
        <dbReference type="ARBA" id="ARBA00047407"/>
    </source>
</evidence>
<dbReference type="HAMAP" id="MF_00120">
    <property type="entry name" value="GatA"/>
    <property type="match status" value="1"/>
</dbReference>
<dbReference type="GO" id="GO:0005524">
    <property type="term" value="F:ATP binding"/>
    <property type="evidence" value="ECO:0007669"/>
    <property type="project" value="UniProtKB-KW"/>
</dbReference>